<accession>A0A9D4UKD6</accession>
<evidence type="ECO:0000313" key="1">
    <source>
        <dbReference type="EMBL" id="KAI5069495.1"/>
    </source>
</evidence>
<organism evidence="1 2">
    <name type="scientific">Adiantum capillus-veneris</name>
    <name type="common">Maidenhair fern</name>
    <dbReference type="NCBI Taxonomy" id="13818"/>
    <lineage>
        <taxon>Eukaryota</taxon>
        <taxon>Viridiplantae</taxon>
        <taxon>Streptophyta</taxon>
        <taxon>Embryophyta</taxon>
        <taxon>Tracheophyta</taxon>
        <taxon>Polypodiopsida</taxon>
        <taxon>Polypodiidae</taxon>
        <taxon>Polypodiales</taxon>
        <taxon>Pteridineae</taxon>
        <taxon>Pteridaceae</taxon>
        <taxon>Vittarioideae</taxon>
        <taxon>Adiantum</taxon>
    </lineage>
</organism>
<keyword evidence="2" id="KW-1185">Reference proteome</keyword>
<dbReference type="Proteomes" id="UP000886520">
    <property type="component" value="Chromosome 15"/>
</dbReference>
<name>A0A9D4UKD6_ADICA</name>
<dbReference type="AlphaFoldDB" id="A0A9D4UKD6"/>
<comment type="caution">
    <text evidence="1">The sequence shown here is derived from an EMBL/GenBank/DDBJ whole genome shotgun (WGS) entry which is preliminary data.</text>
</comment>
<evidence type="ECO:0000313" key="2">
    <source>
        <dbReference type="Proteomes" id="UP000886520"/>
    </source>
</evidence>
<sequence length="242" mass="27441">MIQRKGIALHGLKATKRALEGWEIISLKSYWGQQYIHLEGFSYSKVYICGKRYEAKDNVVITLGRNTNLGHQNKARGVCKITGFLSHEHNGGIELFLIGEFINGGNGIDALQLDKVIGMRVISDVDFSRKKKCLLPTYAILHKCFFLPLSNTQNKVIYEMSDTIFRTWLLQPGKVGCARPWVEIGDVVLVVSSSSMSTPSFKVAVVFNINIEQKAVELGFLRRDPTMEYWNVQGEKKWCHKI</sequence>
<gene>
    <name evidence="1" type="ORF">GOP47_0015796</name>
</gene>
<reference evidence="1" key="1">
    <citation type="submission" date="2021-01" db="EMBL/GenBank/DDBJ databases">
        <title>Adiantum capillus-veneris genome.</title>
        <authorList>
            <person name="Fang Y."/>
            <person name="Liao Q."/>
        </authorList>
    </citation>
    <scope>NUCLEOTIDE SEQUENCE</scope>
    <source>
        <strain evidence="1">H3</strain>
        <tissue evidence="1">Leaf</tissue>
    </source>
</reference>
<protein>
    <submittedName>
        <fullName evidence="1">Uncharacterized protein</fullName>
    </submittedName>
</protein>
<proteinExistence type="predicted"/>
<dbReference type="OrthoDB" id="10611065at2759"/>
<dbReference type="EMBL" id="JABFUD020000015">
    <property type="protein sequence ID" value="KAI5069495.1"/>
    <property type="molecule type" value="Genomic_DNA"/>
</dbReference>